<feature type="domain" description="Tyr recombinase" evidence="6">
    <location>
        <begin position="136"/>
        <end position="318"/>
    </location>
</feature>
<dbReference type="Proteomes" id="UP000075430">
    <property type="component" value="Unassembled WGS sequence"/>
</dbReference>
<accession>A0A150FAN1</accession>
<dbReference type="GO" id="GO:0006310">
    <property type="term" value="P:DNA recombination"/>
    <property type="evidence" value="ECO:0007669"/>
    <property type="project" value="UniProtKB-KW"/>
</dbReference>
<dbReference type="Pfam" id="PF00589">
    <property type="entry name" value="Phage_integrase"/>
    <property type="match status" value="1"/>
</dbReference>
<dbReference type="GO" id="GO:0003677">
    <property type="term" value="F:DNA binding"/>
    <property type="evidence" value="ECO:0007669"/>
    <property type="project" value="UniProtKB-UniRule"/>
</dbReference>
<evidence type="ECO:0000259" key="7">
    <source>
        <dbReference type="PROSITE" id="PS51900"/>
    </source>
</evidence>
<keyword evidence="2" id="KW-0229">DNA integration</keyword>
<dbReference type="InterPro" id="IPR011010">
    <property type="entry name" value="DNA_brk_join_enz"/>
</dbReference>
<dbReference type="OrthoDB" id="2399485at2"/>
<dbReference type="SUPFAM" id="SSF56349">
    <property type="entry name" value="DNA breaking-rejoining enzymes"/>
    <property type="match status" value="1"/>
</dbReference>
<dbReference type="InterPro" id="IPR004107">
    <property type="entry name" value="Integrase_SAM-like_N"/>
</dbReference>
<dbReference type="Gene3D" id="1.10.443.10">
    <property type="entry name" value="Intergrase catalytic core"/>
    <property type="match status" value="1"/>
</dbReference>
<evidence type="ECO:0000256" key="1">
    <source>
        <dbReference type="ARBA" id="ARBA00008857"/>
    </source>
</evidence>
<keyword evidence="4" id="KW-0233">DNA recombination</keyword>
<dbReference type="InterPro" id="IPR002104">
    <property type="entry name" value="Integrase_catalytic"/>
</dbReference>
<reference evidence="9" key="1">
    <citation type="submission" date="2016-02" db="EMBL/GenBank/DDBJ databases">
        <authorList>
            <person name="Dunlap C."/>
        </authorList>
    </citation>
    <scope>NUCLEOTIDE SEQUENCE [LARGE SCALE GENOMIC DNA]</scope>
    <source>
        <strain evidence="9">NRRL B-41092</strain>
    </source>
</reference>
<comment type="similarity">
    <text evidence="1">Belongs to the 'phage' integrase family.</text>
</comment>
<dbReference type="AlphaFoldDB" id="A0A150FAN1"/>
<evidence type="ECO:0000313" key="9">
    <source>
        <dbReference type="Proteomes" id="UP000075430"/>
    </source>
</evidence>
<dbReference type="InterPro" id="IPR010998">
    <property type="entry name" value="Integrase_recombinase_N"/>
</dbReference>
<dbReference type="InterPro" id="IPR050090">
    <property type="entry name" value="Tyrosine_recombinase_XerCD"/>
</dbReference>
<dbReference type="PANTHER" id="PTHR30349">
    <property type="entry name" value="PHAGE INTEGRASE-RELATED"/>
    <property type="match status" value="1"/>
</dbReference>
<organism evidence="8 9">
    <name type="scientific">Bacillus nakamurai</name>
    <dbReference type="NCBI Taxonomy" id="1793963"/>
    <lineage>
        <taxon>Bacteria</taxon>
        <taxon>Bacillati</taxon>
        <taxon>Bacillota</taxon>
        <taxon>Bacilli</taxon>
        <taxon>Bacillales</taxon>
        <taxon>Bacillaceae</taxon>
        <taxon>Bacillus</taxon>
    </lineage>
</organism>
<evidence type="ECO:0000256" key="5">
    <source>
        <dbReference type="PROSITE-ProRule" id="PRU01248"/>
    </source>
</evidence>
<evidence type="ECO:0000256" key="3">
    <source>
        <dbReference type="ARBA" id="ARBA00023125"/>
    </source>
</evidence>
<dbReference type="PROSITE" id="PS51898">
    <property type="entry name" value="TYR_RECOMBINASE"/>
    <property type="match status" value="1"/>
</dbReference>
<feature type="domain" description="Core-binding (CB)" evidence="7">
    <location>
        <begin position="36"/>
        <end position="113"/>
    </location>
</feature>
<dbReference type="InterPro" id="IPR013762">
    <property type="entry name" value="Integrase-like_cat_sf"/>
</dbReference>
<evidence type="ECO:0000256" key="2">
    <source>
        <dbReference type="ARBA" id="ARBA00022908"/>
    </source>
</evidence>
<dbReference type="Pfam" id="PF02899">
    <property type="entry name" value="Phage_int_SAM_1"/>
    <property type="match status" value="1"/>
</dbReference>
<dbReference type="PROSITE" id="PS51900">
    <property type="entry name" value="CB"/>
    <property type="match status" value="1"/>
</dbReference>
<gene>
    <name evidence="8" type="ORF">AXI58_10285</name>
</gene>
<keyword evidence="9" id="KW-1185">Reference proteome</keyword>
<name>A0A150FAN1_9BACI</name>
<proteinExistence type="inferred from homology"/>
<evidence type="ECO:0000313" key="8">
    <source>
        <dbReference type="EMBL" id="KXZ22369.1"/>
    </source>
</evidence>
<dbReference type="PANTHER" id="PTHR30349:SF64">
    <property type="entry name" value="PROPHAGE INTEGRASE INTD-RELATED"/>
    <property type="match status" value="1"/>
</dbReference>
<dbReference type="STRING" id="1793963.AXI58_10285"/>
<keyword evidence="3 5" id="KW-0238">DNA-binding</keyword>
<evidence type="ECO:0000256" key="4">
    <source>
        <dbReference type="ARBA" id="ARBA00023172"/>
    </source>
</evidence>
<comment type="caution">
    <text evidence="8">The sequence shown here is derived from an EMBL/GenBank/DDBJ whole genome shotgun (WGS) entry which is preliminary data.</text>
</comment>
<dbReference type="InterPro" id="IPR044068">
    <property type="entry name" value="CB"/>
</dbReference>
<dbReference type="GO" id="GO:0015074">
    <property type="term" value="P:DNA integration"/>
    <property type="evidence" value="ECO:0007669"/>
    <property type="project" value="UniProtKB-KW"/>
</dbReference>
<sequence>MSAEIKPIKEYKVFDDIMSFLYSKDIASSSGNSKYQTKDAPMVSNTRKNYTGDIKQFFRILKEKEIEYLSESDLTITKSDLTGFIKYLQSKGLVNKTIKRKLASLKMLYKYLSYDYKEFIDLSVFDSVGKLKTVEKNWGRTNKEEADLIAEDMYINERQKPLLKKLCVKAAARTSFRLSALLRIRWSDFEIDSATEHYVVSVLDKGSKVVSTGINKSFYEELLELKNKNTVDTDYVFKGLSEQSLRHSLKRSKERLGIPPERDLKFHSFKGVGIDYVYEHTGHDILAAREQGNHSSVSTTERYMSKRNDISKTAGVIMDEEIEINKLYEAKKEDFVSFFEKAEPAILNKFIKFLSESNGF</sequence>
<evidence type="ECO:0000259" key="6">
    <source>
        <dbReference type="PROSITE" id="PS51898"/>
    </source>
</evidence>
<dbReference type="RefSeq" id="WP_061520712.1">
    <property type="nucleotide sequence ID" value="NZ_JARLZY010000019.1"/>
</dbReference>
<dbReference type="EMBL" id="LSBA01000005">
    <property type="protein sequence ID" value="KXZ22369.1"/>
    <property type="molecule type" value="Genomic_DNA"/>
</dbReference>
<dbReference type="Gene3D" id="1.10.150.130">
    <property type="match status" value="1"/>
</dbReference>
<protein>
    <submittedName>
        <fullName evidence="8">Integrase</fullName>
    </submittedName>
</protein>